<evidence type="ECO:0000256" key="6">
    <source>
        <dbReference type="ARBA" id="ARBA00023136"/>
    </source>
</evidence>
<feature type="transmembrane region" description="Helical" evidence="10">
    <location>
        <begin position="528"/>
        <end position="550"/>
    </location>
</feature>
<comment type="function">
    <text evidence="8">Involved in cellular auxin homeostasis by regulating auxin metabolism. Regulates intracellular auxin accumulation at the endoplasmic reticulum and thus auxin availability for nuclear auxin signaling.</text>
</comment>
<comment type="similarity">
    <text evidence="9">Belongs to the auxin efflux carrier (TC 2.A.69.2) family.</text>
</comment>
<feature type="transmembrane region" description="Helical" evidence="10">
    <location>
        <begin position="106"/>
        <end position="127"/>
    </location>
</feature>
<evidence type="ECO:0000256" key="3">
    <source>
        <dbReference type="ARBA" id="ARBA00022692"/>
    </source>
</evidence>
<comment type="caution">
    <text evidence="11">The sequence shown here is derived from an EMBL/GenBank/DDBJ whole genome shotgun (WGS) entry which is preliminary data.</text>
</comment>
<keyword evidence="12" id="KW-1185">Reference proteome</keyword>
<dbReference type="InterPro" id="IPR045033">
    <property type="entry name" value="PILS1/3/4/5/7"/>
</dbReference>
<dbReference type="AlphaFoldDB" id="A0A2U1MR93"/>
<feature type="transmembrane region" description="Helical" evidence="10">
    <location>
        <begin position="267"/>
        <end position="289"/>
    </location>
</feature>
<dbReference type="PANTHER" id="PTHR31651">
    <property type="match status" value="1"/>
</dbReference>
<feature type="transmembrane region" description="Helical" evidence="10">
    <location>
        <begin position="498"/>
        <end position="516"/>
    </location>
</feature>
<evidence type="ECO:0000256" key="4">
    <source>
        <dbReference type="ARBA" id="ARBA00022824"/>
    </source>
</evidence>
<keyword evidence="5 10" id="KW-1133">Transmembrane helix</keyword>
<evidence type="ECO:0000256" key="10">
    <source>
        <dbReference type="SAM" id="Phobius"/>
    </source>
</evidence>
<feature type="transmembrane region" description="Helical" evidence="10">
    <location>
        <begin position="73"/>
        <end position="94"/>
    </location>
</feature>
<dbReference type="Pfam" id="PF03547">
    <property type="entry name" value="Mem_trans"/>
    <property type="match status" value="2"/>
</dbReference>
<keyword evidence="3 10" id="KW-0812">Transmembrane</keyword>
<feature type="transmembrane region" description="Helical" evidence="10">
    <location>
        <begin position="562"/>
        <end position="586"/>
    </location>
</feature>
<sequence length="620" mass="67439">MAFVDLFVVALFPVLKTLLITAVGLLLAIDRVNILGDSARHHLNNVVFYVFIPALVGSSLADTVTASSIVSLWFMPVNILLTFIIGSALGWVLVKITKTPEHMHGLVIGSCAAGNLGNLLLIIVPAVCEESNSPFGDKLTCSTNGQGLVSLSMAIGAVYIWTYVYNIIRAYGNVSSKDIAKASTISIDCTGKTLDMFLENYNEALIQSRRSSFEDVEVPDDEYSEAEEHDTGLEDYEGRRVVFYVFIPALVGSSLADTVTASSIVSLWFMPVNILLTFIIGSALGWVLVKITKTPEHMHGLVIGSCAAGNLGNLLLIIVPAVCEESNSPFGDKLTCSTNGQGLVSLSMAIGAVYIWTYVYNIIRAYGNVSSKDIAKASTISIDCTGKTLDMFLENYNEALIQSRRSSFEDVEVPDDEYSEVEEHDTGLEDYEGRRENMFTKIKQHIDIFFDKINLKMWLTPSTIATIVGVLIGVISPIRKLMIGDNAPLRVINSSASLLGEATVPAMTLIVGANLYKGLKKSGVGLWLIVGILVVRYIALPLIGILIIKAAQHVGFVGSDPLYTFVLLIQYSLPPAMAIGTITQLFEVGESECSVIMLWTYAVAAISLTLWSTFFMWLLS</sequence>
<protein>
    <submittedName>
        <fullName evidence="11">Auxin efflux carrier</fullName>
    </submittedName>
</protein>
<dbReference type="GO" id="GO:0080162">
    <property type="term" value="P:endoplasmic reticulum to cytosol auxin transport"/>
    <property type="evidence" value="ECO:0007669"/>
    <property type="project" value="InterPro"/>
</dbReference>
<feature type="transmembrane region" description="Helical" evidence="10">
    <location>
        <begin position="241"/>
        <end position="261"/>
    </location>
</feature>
<comment type="subcellular location">
    <subcellularLocation>
        <location evidence="1">Endoplasmic reticulum membrane</location>
        <topology evidence="1">Multi-pass membrane protein</topology>
    </subcellularLocation>
</comment>
<evidence type="ECO:0000256" key="5">
    <source>
        <dbReference type="ARBA" id="ARBA00022989"/>
    </source>
</evidence>
<dbReference type="GO" id="GO:0009734">
    <property type="term" value="P:auxin-activated signaling pathway"/>
    <property type="evidence" value="ECO:0007669"/>
    <property type="project" value="UniProtKB-KW"/>
</dbReference>
<keyword evidence="6 10" id="KW-0472">Membrane</keyword>
<gene>
    <name evidence="11" type="ORF">CTI12_AA351390</name>
</gene>
<dbReference type="GO" id="GO:0005789">
    <property type="term" value="C:endoplasmic reticulum membrane"/>
    <property type="evidence" value="ECO:0007669"/>
    <property type="project" value="UniProtKB-SubCell"/>
</dbReference>
<evidence type="ECO:0000313" key="12">
    <source>
        <dbReference type="Proteomes" id="UP000245207"/>
    </source>
</evidence>
<dbReference type="Proteomes" id="UP000245207">
    <property type="component" value="Unassembled WGS sequence"/>
</dbReference>
<dbReference type="PANTHER" id="PTHR31651:SF6">
    <property type="entry name" value="PROTEIN PIN-LIKES 1-LIKE"/>
    <property type="match status" value="1"/>
</dbReference>
<reference evidence="11 12" key="1">
    <citation type="journal article" date="2018" name="Mol. Plant">
        <title>The genome of Artemisia annua provides insight into the evolution of Asteraceae family and artemisinin biosynthesis.</title>
        <authorList>
            <person name="Shen Q."/>
            <person name="Zhang L."/>
            <person name="Liao Z."/>
            <person name="Wang S."/>
            <person name="Yan T."/>
            <person name="Shi P."/>
            <person name="Liu M."/>
            <person name="Fu X."/>
            <person name="Pan Q."/>
            <person name="Wang Y."/>
            <person name="Lv Z."/>
            <person name="Lu X."/>
            <person name="Zhang F."/>
            <person name="Jiang W."/>
            <person name="Ma Y."/>
            <person name="Chen M."/>
            <person name="Hao X."/>
            <person name="Li L."/>
            <person name="Tang Y."/>
            <person name="Lv G."/>
            <person name="Zhou Y."/>
            <person name="Sun X."/>
            <person name="Brodelius P.E."/>
            <person name="Rose J.K.C."/>
            <person name="Tang K."/>
        </authorList>
    </citation>
    <scope>NUCLEOTIDE SEQUENCE [LARGE SCALE GENOMIC DNA]</scope>
    <source>
        <strain evidence="12">cv. Huhao1</strain>
        <tissue evidence="11">Leaf</tissue>
    </source>
</reference>
<keyword evidence="2" id="KW-0813">Transport</keyword>
<feature type="transmembrane region" description="Helical" evidence="10">
    <location>
        <begin position="41"/>
        <end position="61"/>
    </location>
</feature>
<feature type="transmembrane region" description="Helical" evidence="10">
    <location>
        <begin position="342"/>
        <end position="363"/>
    </location>
</feature>
<dbReference type="STRING" id="35608.A0A2U1MR93"/>
<keyword evidence="4" id="KW-0256">Endoplasmic reticulum</keyword>
<accession>A0A2U1MR93</accession>
<evidence type="ECO:0000256" key="2">
    <source>
        <dbReference type="ARBA" id="ARBA00022448"/>
    </source>
</evidence>
<dbReference type="EMBL" id="PKPP01004567">
    <property type="protein sequence ID" value="PWA63773.1"/>
    <property type="molecule type" value="Genomic_DNA"/>
</dbReference>
<keyword evidence="7" id="KW-0927">Auxin signaling pathway</keyword>
<feature type="transmembrane region" description="Helical" evidence="10">
    <location>
        <begin position="6"/>
        <end position="29"/>
    </location>
</feature>
<feature type="transmembrane region" description="Helical" evidence="10">
    <location>
        <begin position="458"/>
        <end position="478"/>
    </location>
</feature>
<name>A0A2U1MR93_ARTAN</name>
<evidence type="ECO:0000256" key="9">
    <source>
        <dbReference type="ARBA" id="ARBA00025752"/>
    </source>
</evidence>
<feature type="transmembrane region" description="Helical" evidence="10">
    <location>
        <begin position="147"/>
        <end position="168"/>
    </location>
</feature>
<organism evidence="11 12">
    <name type="scientific">Artemisia annua</name>
    <name type="common">Sweet wormwood</name>
    <dbReference type="NCBI Taxonomy" id="35608"/>
    <lineage>
        <taxon>Eukaryota</taxon>
        <taxon>Viridiplantae</taxon>
        <taxon>Streptophyta</taxon>
        <taxon>Embryophyta</taxon>
        <taxon>Tracheophyta</taxon>
        <taxon>Spermatophyta</taxon>
        <taxon>Magnoliopsida</taxon>
        <taxon>eudicotyledons</taxon>
        <taxon>Gunneridae</taxon>
        <taxon>Pentapetalae</taxon>
        <taxon>asterids</taxon>
        <taxon>campanulids</taxon>
        <taxon>Asterales</taxon>
        <taxon>Asteraceae</taxon>
        <taxon>Asteroideae</taxon>
        <taxon>Anthemideae</taxon>
        <taxon>Artemisiinae</taxon>
        <taxon>Artemisia</taxon>
    </lineage>
</organism>
<dbReference type="InterPro" id="IPR004776">
    <property type="entry name" value="Mem_transp_PIN-like"/>
</dbReference>
<evidence type="ECO:0000256" key="1">
    <source>
        <dbReference type="ARBA" id="ARBA00004477"/>
    </source>
</evidence>
<evidence type="ECO:0000256" key="8">
    <source>
        <dbReference type="ARBA" id="ARBA00025100"/>
    </source>
</evidence>
<proteinExistence type="inferred from homology"/>
<feature type="transmembrane region" description="Helical" evidence="10">
    <location>
        <begin position="598"/>
        <end position="619"/>
    </location>
</feature>
<evidence type="ECO:0000256" key="7">
    <source>
        <dbReference type="ARBA" id="ARBA00023294"/>
    </source>
</evidence>
<evidence type="ECO:0000313" key="11">
    <source>
        <dbReference type="EMBL" id="PWA63773.1"/>
    </source>
</evidence>
<dbReference type="OrthoDB" id="191139at2759"/>
<feature type="transmembrane region" description="Helical" evidence="10">
    <location>
        <begin position="301"/>
        <end position="322"/>
    </location>
</feature>